<comment type="subunit">
    <text evidence="10">Forms a cyclic heterotetrameric complex composed of two molecules of XerC and two molecules of XerD.</text>
</comment>
<protein>
    <recommendedName>
        <fullName evidence="10">Tyrosine recombinase XerC</fullName>
    </recommendedName>
</protein>
<feature type="domain" description="Tyr recombinase" evidence="11">
    <location>
        <begin position="103"/>
        <end position="285"/>
    </location>
</feature>
<evidence type="ECO:0000313" key="14">
    <source>
        <dbReference type="Proteomes" id="UP000824074"/>
    </source>
</evidence>
<organism evidence="13 14">
    <name type="scientific">Candidatus Aphodocola excrementigallinarum</name>
    <dbReference type="NCBI Taxonomy" id="2840670"/>
    <lineage>
        <taxon>Bacteria</taxon>
        <taxon>Bacillati</taxon>
        <taxon>Bacillota</taxon>
        <taxon>Bacilli</taxon>
        <taxon>Candidatus Aphodocola</taxon>
    </lineage>
</organism>
<dbReference type="PROSITE" id="PS51900">
    <property type="entry name" value="CB"/>
    <property type="match status" value="1"/>
</dbReference>
<feature type="active site" evidence="10">
    <location>
        <position position="142"/>
    </location>
</feature>
<dbReference type="GO" id="GO:0007059">
    <property type="term" value="P:chromosome segregation"/>
    <property type="evidence" value="ECO:0007669"/>
    <property type="project" value="UniProtKB-UniRule"/>
</dbReference>
<keyword evidence="8 10" id="KW-0233">DNA recombination</keyword>
<evidence type="ECO:0000259" key="11">
    <source>
        <dbReference type="PROSITE" id="PS51898"/>
    </source>
</evidence>
<gene>
    <name evidence="13" type="primary">xerD</name>
    <name evidence="10" type="synonym">xerC</name>
    <name evidence="13" type="ORF">IAB68_06330</name>
</gene>
<sequence length="294" mass="34500">MRKYITSYINYIYIEKKLSDNTKSAYEKDLLMFSHYLNNKSVDKITYHDITNYINHLYDLKEKDKSIARKIVSIRTFFNYLMKEKIIKTNPSEKLESPKIRKTLPTTLSLEEIDKLLSTKPKTAKDWRNKAMIELMYACGLRVSELVNLELININLKDNYVRVFGKGKKERIVPMADVTTEILDEYINVYRPSLLKGYLTDKVFLSSYGKGITRQGFFKILKKEAEKDGIKKSFSPHTLRHSFATHLLENGADLRSIGELLGHENIKTTQIYTHLSDNKKRKDYDEFFPRNKKV</sequence>
<keyword evidence="3 10" id="KW-0963">Cytoplasm</keyword>
<comment type="function">
    <text evidence="10">Site-specific tyrosine recombinase, which acts by catalyzing the cutting and rejoining of the recombining DNA molecules. The XerC-XerD complex is essential to convert dimers of the bacterial chromosome into monomers to permit their segregation at cell division. It also contributes to the segregational stability of plasmids.</text>
</comment>
<keyword evidence="6 10" id="KW-0229">DNA integration</keyword>
<dbReference type="Gene3D" id="1.10.443.10">
    <property type="entry name" value="Intergrase catalytic core"/>
    <property type="match status" value="1"/>
</dbReference>
<evidence type="ECO:0000256" key="3">
    <source>
        <dbReference type="ARBA" id="ARBA00022490"/>
    </source>
</evidence>
<dbReference type="InterPro" id="IPR050090">
    <property type="entry name" value="Tyrosine_recombinase_XerCD"/>
</dbReference>
<evidence type="ECO:0000313" key="13">
    <source>
        <dbReference type="EMBL" id="HIU40893.1"/>
    </source>
</evidence>
<dbReference type="GO" id="GO:0009037">
    <property type="term" value="F:tyrosine-based site-specific recombinase activity"/>
    <property type="evidence" value="ECO:0007669"/>
    <property type="project" value="UniProtKB-UniRule"/>
</dbReference>
<feature type="active site" evidence="10">
    <location>
        <position position="237"/>
    </location>
</feature>
<dbReference type="InterPro" id="IPR011932">
    <property type="entry name" value="Recomb_XerD"/>
</dbReference>
<name>A0A9D1IPG3_9FIRM</name>
<keyword evidence="9 10" id="KW-0131">Cell cycle</keyword>
<dbReference type="GO" id="GO:0003677">
    <property type="term" value="F:DNA binding"/>
    <property type="evidence" value="ECO:0007669"/>
    <property type="project" value="UniProtKB-UniRule"/>
</dbReference>
<dbReference type="Gene3D" id="1.10.150.130">
    <property type="match status" value="1"/>
</dbReference>
<keyword evidence="7 10" id="KW-0238">DNA-binding</keyword>
<dbReference type="InterPro" id="IPR023009">
    <property type="entry name" value="Tyrosine_recombinase_XerC/XerD"/>
</dbReference>
<accession>A0A9D1IPG3</accession>
<dbReference type="Proteomes" id="UP000824074">
    <property type="component" value="Unassembled WGS sequence"/>
</dbReference>
<dbReference type="GO" id="GO:0005737">
    <property type="term" value="C:cytoplasm"/>
    <property type="evidence" value="ECO:0007669"/>
    <property type="project" value="UniProtKB-SubCell"/>
</dbReference>
<dbReference type="NCBIfam" id="TIGR02225">
    <property type="entry name" value="recomb_XerD"/>
    <property type="match status" value="1"/>
</dbReference>
<feature type="domain" description="Core-binding (CB)" evidence="12">
    <location>
        <begin position="1"/>
        <end position="82"/>
    </location>
</feature>
<feature type="active site" description="O-(3'-phospho-DNA)-tyrosine intermediate" evidence="10">
    <location>
        <position position="272"/>
    </location>
</feature>
<feature type="active site" evidence="10">
    <location>
        <position position="263"/>
    </location>
</feature>
<reference evidence="13" key="1">
    <citation type="submission" date="2020-10" db="EMBL/GenBank/DDBJ databases">
        <authorList>
            <person name="Gilroy R."/>
        </authorList>
    </citation>
    <scope>NUCLEOTIDE SEQUENCE</scope>
    <source>
        <strain evidence="13">CHK193-30670</strain>
    </source>
</reference>
<comment type="similarity">
    <text evidence="10">Belongs to the 'phage' integrase family. XerC subfamily.</text>
</comment>
<dbReference type="HAMAP" id="MF_01808">
    <property type="entry name" value="Recomb_XerC_XerD"/>
    <property type="match status" value="1"/>
</dbReference>
<comment type="caution">
    <text evidence="13">The sequence shown here is derived from an EMBL/GenBank/DDBJ whole genome shotgun (WGS) entry which is preliminary data.</text>
</comment>
<evidence type="ECO:0000256" key="9">
    <source>
        <dbReference type="ARBA" id="ARBA00023306"/>
    </source>
</evidence>
<dbReference type="Pfam" id="PF00589">
    <property type="entry name" value="Phage_integrase"/>
    <property type="match status" value="1"/>
</dbReference>
<keyword evidence="5 10" id="KW-0159">Chromosome partition</keyword>
<evidence type="ECO:0000256" key="2">
    <source>
        <dbReference type="ARBA" id="ARBA00010450"/>
    </source>
</evidence>
<reference evidence="13" key="2">
    <citation type="journal article" date="2021" name="PeerJ">
        <title>Extensive microbial diversity within the chicken gut microbiome revealed by metagenomics and culture.</title>
        <authorList>
            <person name="Gilroy R."/>
            <person name="Ravi A."/>
            <person name="Getino M."/>
            <person name="Pursley I."/>
            <person name="Horton D.L."/>
            <person name="Alikhan N.F."/>
            <person name="Baker D."/>
            <person name="Gharbi K."/>
            <person name="Hall N."/>
            <person name="Watson M."/>
            <person name="Adriaenssens E.M."/>
            <person name="Foster-Nyarko E."/>
            <person name="Jarju S."/>
            <person name="Secka A."/>
            <person name="Antonio M."/>
            <person name="Oren A."/>
            <person name="Chaudhuri R.R."/>
            <person name="La Ragione R."/>
            <person name="Hildebrand F."/>
            <person name="Pallen M.J."/>
        </authorList>
    </citation>
    <scope>NUCLEOTIDE SEQUENCE</scope>
    <source>
        <strain evidence="13">CHK193-30670</strain>
    </source>
</reference>
<dbReference type="GO" id="GO:0006313">
    <property type="term" value="P:DNA transposition"/>
    <property type="evidence" value="ECO:0007669"/>
    <property type="project" value="UniProtKB-UniRule"/>
</dbReference>
<dbReference type="SUPFAM" id="SSF56349">
    <property type="entry name" value="DNA breaking-rejoining enzymes"/>
    <property type="match status" value="1"/>
</dbReference>
<evidence type="ECO:0000256" key="10">
    <source>
        <dbReference type="HAMAP-Rule" id="MF_01808"/>
    </source>
</evidence>
<evidence type="ECO:0000256" key="6">
    <source>
        <dbReference type="ARBA" id="ARBA00022908"/>
    </source>
</evidence>
<dbReference type="GO" id="GO:0051301">
    <property type="term" value="P:cell division"/>
    <property type="evidence" value="ECO:0007669"/>
    <property type="project" value="UniProtKB-KW"/>
</dbReference>
<feature type="active site" evidence="10">
    <location>
        <position position="240"/>
    </location>
</feature>
<dbReference type="InterPro" id="IPR002104">
    <property type="entry name" value="Integrase_catalytic"/>
</dbReference>
<evidence type="ECO:0000256" key="8">
    <source>
        <dbReference type="ARBA" id="ARBA00023172"/>
    </source>
</evidence>
<dbReference type="CDD" id="cd00798">
    <property type="entry name" value="INT_XerDC_C"/>
    <property type="match status" value="1"/>
</dbReference>
<dbReference type="PROSITE" id="PS51898">
    <property type="entry name" value="TYR_RECOMBINASE"/>
    <property type="match status" value="1"/>
</dbReference>
<comment type="similarity">
    <text evidence="2">Belongs to the 'phage' integrase family. XerD subfamily.</text>
</comment>
<dbReference type="InterPro" id="IPR044068">
    <property type="entry name" value="CB"/>
</dbReference>
<dbReference type="EMBL" id="DVMT01000064">
    <property type="protein sequence ID" value="HIU40893.1"/>
    <property type="molecule type" value="Genomic_DNA"/>
</dbReference>
<dbReference type="PANTHER" id="PTHR30349">
    <property type="entry name" value="PHAGE INTEGRASE-RELATED"/>
    <property type="match status" value="1"/>
</dbReference>
<keyword evidence="4 10" id="KW-0132">Cell division</keyword>
<dbReference type="NCBIfam" id="NF001399">
    <property type="entry name" value="PRK00283.1"/>
    <property type="match status" value="1"/>
</dbReference>
<evidence type="ECO:0000256" key="5">
    <source>
        <dbReference type="ARBA" id="ARBA00022829"/>
    </source>
</evidence>
<dbReference type="AlphaFoldDB" id="A0A9D1IPG3"/>
<proteinExistence type="inferred from homology"/>
<dbReference type="PANTHER" id="PTHR30349:SF81">
    <property type="entry name" value="TYROSINE RECOMBINASE XERC"/>
    <property type="match status" value="1"/>
</dbReference>
<dbReference type="InterPro" id="IPR011010">
    <property type="entry name" value="DNA_brk_join_enz"/>
</dbReference>
<dbReference type="InterPro" id="IPR010998">
    <property type="entry name" value="Integrase_recombinase_N"/>
</dbReference>
<dbReference type="Pfam" id="PF02899">
    <property type="entry name" value="Phage_int_SAM_1"/>
    <property type="match status" value="1"/>
</dbReference>
<evidence type="ECO:0000256" key="7">
    <source>
        <dbReference type="ARBA" id="ARBA00023125"/>
    </source>
</evidence>
<dbReference type="InterPro" id="IPR004107">
    <property type="entry name" value="Integrase_SAM-like_N"/>
</dbReference>
<feature type="active site" evidence="10">
    <location>
        <position position="166"/>
    </location>
</feature>
<evidence type="ECO:0000259" key="12">
    <source>
        <dbReference type="PROSITE" id="PS51900"/>
    </source>
</evidence>
<comment type="subcellular location">
    <subcellularLocation>
        <location evidence="1 10">Cytoplasm</location>
    </subcellularLocation>
</comment>
<dbReference type="InterPro" id="IPR013762">
    <property type="entry name" value="Integrase-like_cat_sf"/>
</dbReference>
<evidence type="ECO:0000256" key="4">
    <source>
        <dbReference type="ARBA" id="ARBA00022618"/>
    </source>
</evidence>
<dbReference type="NCBIfam" id="NF040815">
    <property type="entry name" value="recomb_XerA_Arch"/>
    <property type="match status" value="1"/>
</dbReference>
<evidence type="ECO:0000256" key="1">
    <source>
        <dbReference type="ARBA" id="ARBA00004496"/>
    </source>
</evidence>